<accession>A0ABR8P220</accession>
<organism evidence="1 2">
    <name type="scientific">Marinomonas colpomeniae</name>
    <dbReference type="NCBI Taxonomy" id="2774408"/>
    <lineage>
        <taxon>Bacteria</taxon>
        <taxon>Pseudomonadati</taxon>
        <taxon>Pseudomonadota</taxon>
        <taxon>Gammaproteobacteria</taxon>
        <taxon>Oceanospirillales</taxon>
        <taxon>Oceanospirillaceae</taxon>
        <taxon>Marinomonas</taxon>
    </lineage>
</organism>
<dbReference type="PANTHER" id="PTHR48100:SF59">
    <property type="entry name" value="ADENOSYLCOBALAMIN_ALPHA-RIBAZOLE PHOSPHATASE"/>
    <property type="match status" value="1"/>
</dbReference>
<dbReference type="Pfam" id="PF00300">
    <property type="entry name" value="His_Phos_1"/>
    <property type="match status" value="1"/>
</dbReference>
<dbReference type="RefSeq" id="WP_191594761.1">
    <property type="nucleotide sequence ID" value="NZ_JACYFC010000003.1"/>
</dbReference>
<dbReference type="EMBL" id="JACYFC010000003">
    <property type="protein sequence ID" value="MBD5771377.1"/>
    <property type="molecule type" value="Genomic_DNA"/>
</dbReference>
<reference evidence="1 2" key="1">
    <citation type="submission" date="2020-09" db="EMBL/GenBank/DDBJ databases">
        <title>Marinomonas sp. nov., isolated from the cysticercosis algae of Qingdao, China.</title>
        <authorList>
            <person name="Sun X."/>
        </authorList>
    </citation>
    <scope>NUCLEOTIDE SEQUENCE [LARGE SCALE GENOMIC DNA]</scope>
    <source>
        <strain evidence="1 2">SM2066</strain>
    </source>
</reference>
<dbReference type="Gene3D" id="3.40.50.1240">
    <property type="entry name" value="Phosphoglycerate mutase-like"/>
    <property type="match status" value="1"/>
</dbReference>
<dbReference type="InterPro" id="IPR013078">
    <property type="entry name" value="His_Pase_superF_clade-1"/>
</dbReference>
<proteinExistence type="predicted"/>
<keyword evidence="2" id="KW-1185">Reference proteome</keyword>
<dbReference type="InterPro" id="IPR029033">
    <property type="entry name" value="His_PPase_superfam"/>
</dbReference>
<dbReference type="SUPFAM" id="SSF53254">
    <property type="entry name" value="Phosphoglycerate mutase-like"/>
    <property type="match status" value="1"/>
</dbReference>
<dbReference type="SMART" id="SM00855">
    <property type="entry name" value="PGAM"/>
    <property type="match status" value="1"/>
</dbReference>
<sequence>MKLFLVRHPKPDVLQGLCYGDMDVPLAEGWEEGAESLRNALSASIKASLKEASHVCYHSPLSRAAKLADFISDGNSIAVDALKELDFGDWEGHCWKDIPRQEIDLWANDIVNAAPYNGESLQIVANRVWSWWLSVKDNPVDTCVLVAHSGVIKVLVSLLCQWPLAQAHRIDVGFTSITEFSVQGDYVTLKRLGAGDWVTT</sequence>
<gene>
    <name evidence="1" type="ORF">IF202_09975</name>
</gene>
<dbReference type="Proteomes" id="UP000604161">
    <property type="component" value="Unassembled WGS sequence"/>
</dbReference>
<evidence type="ECO:0000313" key="2">
    <source>
        <dbReference type="Proteomes" id="UP000604161"/>
    </source>
</evidence>
<comment type="caution">
    <text evidence="1">The sequence shown here is derived from an EMBL/GenBank/DDBJ whole genome shotgun (WGS) entry which is preliminary data.</text>
</comment>
<protein>
    <submittedName>
        <fullName evidence="1">Histidine phosphatase family protein</fullName>
    </submittedName>
</protein>
<evidence type="ECO:0000313" key="1">
    <source>
        <dbReference type="EMBL" id="MBD5771377.1"/>
    </source>
</evidence>
<dbReference type="PANTHER" id="PTHR48100">
    <property type="entry name" value="BROAD-SPECIFICITY PHOSPHATASE YOR283W-RELATED"/>
    <property type="match status" value="1"/>
</dbReference>
<dbReference type="InterPro" id="IPR050275">
    <property type="entry name" value="PGM_Phosphatase"/>
</dbReference>
<name>A0ABR8P220_9GAMM</name>